<dbReference type="InterPro" id="IPR003439">
    <property type="entry name" value="ABC_transporter-like_ATP-bd"/>
</dbReference>
<dbReference type="FunFam" id="3.40.50.300:FF:000221">
    <property type="entry name" value="Multidrug ABC transporter ATP-binding protein"/>
    <property type="match status" value="1"/>
</dbReference>
<evidence type="ECO:0000256" key="8">
    <source>
        <dbReference type="ARBA" id="ARBA00023136"/>
    </source>
</evidence>
<evidence type="ECO:0000256" key="9">
    <source>
        <dbReference type="SAM" id="Phobius"/>
    </source>
</evidence>
<evidence type="ECO:0000259" key="10">
    <source>
        <dbReference type="PROSITE" id="PS50893"/>
    </source>
</evidence>
<dbReference type="PROSITE" id="PS50893">
    <property type="entry name" value="ABC_TRANSPORTER_2"/>
    <property type="match status" value="1"/>
</dbReference>
<dbReference type="InterPro" id="IPR017871">
    <property type="entry name" value="ABC_transporter-like_CS"/>
</dbReference>
<accession>A0A7W0HM78</accession>
<dbReference type="GO" id="GO:0140359">
    <property type="term" value="F:ABC-type transporter activity"/>
    <property type="evidence" value="ECO:0007669"/>
    <property type="project" value="InterPro"/>
</dbReference>
<feature type="transmembrane region" description="Helical" evidence="9">
    <location>
        <begin position="75"/>
        <end position="100"/>
    </location>
</feature>
<dbReference type="Pfam" id="PF00664">
    <property type="entry name" value="ABC_membrane"/>
    <property type="match status" value="1"/>
</dbReference>
<evidence type="ECO:0000313" key="13">
    <source>
        <dbReference type="Proteomes" id="UP000525298"/>
    </source>
</evidence>
<dbReference type="GO" id="GO:0034040">
    <property type="term" value="F:ATPase-coupled lipid transmembrane transporter activity"/>
    <property type="evidence" value="ECO:0007669"/>
    <property type="project" value="TreeGrafter"/>
</dbReference>
<dbReference type="GO" id="GO:0005886">
    <property type="term" value="C:plasma membrane"/>
    <property type="evidence" value="ECO:0007669"/>
    <property type="project" value="UniProtKB-SubCell"/>
</dbReference>
<dbReference type="PANTHER" id="PTHR24221">
    <property type="entry name" value="ATP-BINDING CASSETTE SUB-FAMILY B"/>
    <property type="match status" value="1"/>
</dbReference>
<evidence type="ECO:0000259" key="11">
    <source>
        <dbReference type="PROSITE" id="PS50929"/>
    </source>
</evidence>
<dbReference type="PROSITE" id="PS00211">
    <property type="entry name" value="ABC_TRANSPORTER_1"/>
    <property type="match status" value="1"/>
</dbReference>
<dbReference type="InterPro" id="IPR003593">
    <property type="entry name" value="AAA+_ATPase"/>
</dbReference>
<gene>
    <name evidence="12" type="ORF">HNR65_003364</name>
</gene>
<dbReference type="InterPro" id="IPR011527">
    <property type="entry name" value="ABC1_TM_dom"/>
</dbReference>
<keyword evidence="2" id="KW-0813">Transport</keyword>
<dbReference type="GO" id="GO:0016887">
    <property type="term" value="F:ATP hydrolysis activity"/>
    <property type="evidence" value="ECO:0007669"/>
    <property type="project" value="InterPro"/>
</dbReference>
<proteinExistence type="predicted"/>
<name>A0A7W0HM78_9BACT</name>
<keyword evidence="5" id="KW-0547">Nucleotide-binding</keyword>
<keyword evidence="4 9" id="KW-0812">Transmembrane</keyword>
<dbReference type="PANTHER" id="PTHR24221:SF632">
    <property type="entry name" value="ATP-DEPENDENT LIPID A-CORE FLIPPASE"/>
    <property type="match status" value="1"/>
</dbReference>
<dbReference type="PROSITE" id="PS50929">
    <property type="entry name" value="ABC_TM1F"/>
    <property type="match status" value="1"/>
</dbReference>
<reference evidence="12 13" key="1">
    <citation type="submission" date="2020-07" db="EMBL/GenBank/DDBJ databases">
        <title>Genomic Encyclopedia of Type Strains, Phase IV (KMG-IV): sequencing the most valuable type-strain genomes for metagenomic binning, comparative biology and taxonomic classification.</title>
        <authorList>
            <person name="Goeker M."/>
        </authorList>
    </citation>
    <scope>NUCLEOTIDE SEQUENCE [LARGE SCALE GENOMIC DNA]</scope>
    <source>
        <strain evidence="12 13">DSM 17721</strain>
    </source>
</reference>
<dbReference type="Pfam" id="PF00005">
    <property type="entry name" value="ABC_tran"/>
    <property type="match status" value="1"/>
</dbReference>
<feature type="transmembrane region" description="Helical" evidence="9">
    <location>
        <begin position="263"/>
        <end position="285"/>
    </location>
</feature>
<dbReference type="InterPro" id="IPR036640">
    <property type="entry name" value="ABC1_TM_sf"/>
</dbReference>
<organism evidence="12 13">
    <name type="scientific">Desulfosalsimonas propionicica</name>
    <dbReference type="NCBI Taxonomy" id="332175"/>
    <lineage>
        <taxon>Bacteria</taxon>
        <taxon>Pseudomonadati</taxon>
        <taxon>Thermodesulfobacteriota</taxon>
        <taxon>Desulfobacteria</taxon>
        <taxon>Desulfobacterales</taxon>
        <taxon>Desulfosalsimonadaceae</taxon>
        <taxon>Desulfosalsimonas</taxon>
    </lineage>
</organism>
<dbReference type="Gene3D" id="1.20.1560.10">
    <property type="entry name" value="ABC transporter type 1, transmembrane domain"/>
    <property type="match status" value="1"/>
</dbReference>
<dbReference type="GO" id="GO:0005524">
    <property type="term" value="F:ATP binding"/>
    <property type="evidence" value="ECO:0007669"/>
    <property type="project" value="UniProtKB-KW"/>
</dbReference>
<dbReference type="EMBL" id="JACDUS010000015">
    <property type="protein sequence ID" value="MBA2883007.1"/>
    <property type="molecule type" value="Genomic_DNA"/>
</dbReference>
<dbReference type="RefSeq" id="WP_181552626.1">
    <property type="nucleotide sequence ID" value="NZ_JACDUS010000015.1"/>
</dbReference>
<feature type="transmembrane region" description="Helical" evidence="9">
    <location>
        <begin position="21"/>
        <end position="45"/>
    </location>
</feature>
<dbReference type="Gene3D" id="3.40.50.300">
    <property type="entry name" value="P-loop containing nucleotide triphosphate hydrolases"/>
    <property type="match status" value="1"/>
</dbReference>
<keyword evidence="8 9" id="KW-0472">Membrane</keyword>
<evidence type="ECO:0000256" key="3">
    <source>
        <dbReference type="ARBA" id="ARBA00022475"/>
    </source>
</evidence>
<evidence type="ECO:0000256" key="4">
    <source>
        <dbReference type="ARBA" id="ARBA00022692"/>
    </source>
</evidence>
<comment type="subcellular location">
    <subcellularLocation>
        <location evidence="1">Cell membrane</location>
        <topology evidence="1">Multi-pass membrane protein</topology>
    </subcellularLocation>
</comment>
<keyword evidence="7 9" id="KW-1133">Transmembrane helix</keyword>
<comment type="caution">
    <text evidence="12">The sequence shown here is derived from an EMBL/GenBank/DDBJ whole genome shotgun (WGS) entry which is preliminary data.</text>
</comment>
<dbReference type="InterPro" id="IPR039421">
    <property type="entry name" value="Type_1_exporter"/>
</dbReference>
<keyword evidence="13" id="KW-1185">Reference proteome</keyword>
<evidence type="ECO:0000256" key="6">
    <source>
        <dbReference type="ARBA" id="ARBA00022840"/>
    </source>
</evidence>
<feature type="transmembrane region" description="Helical" evidence="9">
    <location>
        <begin position="152"/>
        <end position="172"/>
    </location>
</feature>
<keyword evidence="3" id="KW-1003">Cell membrane</keyword>
<dbReference type="AlphaFoldDB" id="A0A7W0HM78"/>
<dbReference type="SMART" id="SM00382">
    <property type="entry name" value="AAA"/>
    <property type="match status" value="1"/>
</dbReference>
<protein>
    <submittedName>
        <fullName evidence="12">ABC-type multidrug transport system fused ATPase/permease subunit</fullName>
    </submittedName>
</protein>
<evidence type="ECO:0000313" key="12">
    <source>
        <dbReference type="EMBL" id="MBA2883007.1"/>
    </source>
</evidence>
<sequence length="602" mass="66655">MFNTYKKIYSLLDARERRRGAIVLAMLIIVAFVETLGVASIMPFVSVLSNPEVVETNPYIAAIYEFFNFESRRSFLFFLGLVFFAVLISSLALKALGIWAQLRFSHNRNSAWGTRLIGGYLRQPYEWFLNMHTSNLATSVLSEVQQVVTGSLFPGMQIIANVLVAIFLLALLIAVDPMLSVVMAGLLGGGYILIERTLRRRLKQIGQERRQANLRRYHIAQEAFGGIKDVKIAGLEESFAGQYRGPAQMLATRQIAAGVIGQLPAFAMQALLFGGMLLALLYLMAVHGSFQGAVPTVALYAFGGYRLMPALQHIYQNVSKIRFSQPALDALCDDFATLQLTPSHDRQKRISVGHSRLHLTGDLELQKVTYAYPGAERRAVSNLSLNIPAFKQVGFVGATGSGKTTTVDLILGLLRPQEGSIRVDGKELTDDLLRSWQRSLGYVPQHIFLSDDTVAGNIAFGIPEKKINMEAVEKAAKVANLHEFVMEELSEGYNTFVGERGIRLSGGQRQRIGIARALYHDPDVLILDEATSALDNLTEQAVMQAVHNLGSRKTVIIIAHRLSTVRSCDCIYLLEHGELVASGSYEDLIENSRRFRDMAEVV</sequence>
<dbReference type="SUPFAM" id="SSF90123">
    <property type="entry name" value="ABC transporter transmembrane region"/>
    <property type="match status" value="1"/>
</dbReference>
<evidence type="ECO:0000256" key="1">
    <source>
        <dbReference type="ARBA" id="ARBA00004651"/>
    </source>
</evidence>
<keyword evidence="6" id="KW-0067">ATP-binding</keyword>
<evidence type="ECO:0000256" key="2">
    <source>
        <dbReference type="ARBA" id="ARBA00022448"/>
    </source>
</evidence>
<evidence type="ECO:0000256" key="7">
    <source>
        <dbReference type="ARBA" id="ARBA00022989"/>
    </source>
</evidence>
<dbReference type="SUPFAM" id="SSF52540">
    <property type="entry name" value="P-loop containing nucleoside triphosphate hydrolases"/>
    <property type="match status" value="1"/>
</dbReference>
<feature type="transmembrane region" description="Helical" evidence="9">
    <location>
        <begin position="178"/>
        <end position="194"/>
    </location>
</feature>
<feature type="domain" description="ABC transmembrane type-1" evidence="11">
    <location>
        <begin position="21"/>
        <end position="289"/>
    </location>
</feature>
<dbReference type="Proteomes" id="UP000525298">
    <property type="component" value="Unassembled WGS sequence"/>
</dbReference>
<feature type="domain" description="ABC transporter" evidence="10">
    <location>
        <begin position="363"/>
        <end position="601"/>
    </location>
</feature>
<dbReference type="InterPro" id="IPR027417">
    <property type="entry name" value="P-loop_NTPase"/>
</dbReference>
<evidence type="ECO:0000256" key="5">
    <source>
        <dbReference type="ARBA" id="ARBA00022741"/>
    </source>
</evidence>